<protein>
    <submittedName>
        <fullName evidence="2">MarR family transcriptional regulator</fullName>
    </submittedName>
</protein>
<dbReference type="InterPro" id="IPR039422">
    <property type="entry name" value="MarR/SlyA-like"/>
</dbReference>
<dbReference type="InterPro" id="IPR000835">
    <property type="entry name" value="HTH_MarR-typ"/>
</dbReference>
<dbReference type="RefSeq" id="WP_123045923.1">
    <property type="nucleotide sequence ID" value="NZ_RDSR01000012.1"/>
</dbReference>
<dbReference type="PROSITE" id="PS50995">
    <property type="entry name" value="HTH_MARR_2"/>
    <property type="match status" value="1"/>
</dbReference>
<keyword evidence="3" id="KW-1185">Reference proteome</keyword>
<accession>A0A3M8LA18</accession>
<gene>
    <name evidence="2" type="ORF">EEJ31_08750</name>
</gene>
<comment type="caution">
    <text evidence="2">The sequence shown here is derived from an EMBL/GenBank/DDBJ whole genome shotgun (WGS) entry which is preliminary data.</text>
</comment>
<dbReference type="InterPro" id="IPR036388">
    <property type="entry name" value="WH-like_DNA-bd_sf"/>
</dbReference>
<proteinExistence type="predicted"/>
<dbReference type="PRINTS" id="PR00598">
    <property type="entry name" value="HTHMARR"/>
</dbReference>
<organism evidence="2 3">
    <name type="scientific">Cryobacterium tepidiphilum</name>
    <dbReference type="NCBI Taxonomy" id="2486026"/>
    <lineage>
        <taxon>Bacteria</taxon>
        <taxon>Bacillati</taxon>
        <taxon>Actinomycetota</taxon>
        <taxon>Actinomycetes</taxon>
        <taxon>Micrococcales</taxon>
        <taxon>Microbacteriaceae</taxon>
        <taxon>Cryobacterium</taxon>
    </lineage>
</organism>
<dbReference type="Gene3D" id="1.10.10.10">
    <property type="entry name" value="Winged helix-like DNA-binding domain superfamily/Winged helix DNA-binding domain"/>
    <property type="match status" value="1"/>
</dbReference>
<dbReference type="PANTHER" id="PTHR33164:SF99">
    <property type="entry name" value="MARR FAMILY REGULATORY PROTEIN"/>
    <property type="match status" value="1"/>
</dbReference>
<dbReference type="Proteomes" id="UP000279859">
    <property type="component" value="Unassembled WGS sequence"/>
</dbReference>
<dbReference type="GO" id="GO:0003700">
    <property type="term" value="F:DNA-binding transcription factor activity"/>
    <property type="evidence" value="ECO:0007669"/>
    <property type="project" value="InterPro"/>
</dbReference>
<evidence type="ECO:0000313" key="3">
    <source>
        <dbReference type="Proteomes" id="UP000279859"/>
    </source>
</evidence>
<dbReference type="AlphaFoldDB" id="A0A3M8LA18"/>
<dbReference type="InterPro" id="IPR036390">
    <property type="entry name" value="WH_DNA-bd_sf"/>
</dbReference>
<evidence type="ECO:0000259" key="1">
    <source>
        <dbReference type="PROSITE" id="PS50995"/>
    </source>
</evidence>
<dbReference type="GO" id="GO:0006950">
    <property type="term" value="P:response to stress"/>
    <property type="evidence" value="ECO:0007669"/>
    <property type="project" value="TreeGrafter"/>
</dbReference>
<dbReference type="SMART" id="SM00347">
    <property type="entry name" value="HTH_MARR"/>
    <property type="match status" value="1"/>
</dbReference>
<sequence>MCNAPWLTGPQLRAWMRFVAVVELLPGVLDTQLQRDAQLSHFEYFVMAMLSEAPDKTLRMTDLADHTNATLPRLSHVVARLEKRGLVARTRCAEDRRATNATLTESGWEMIQASAPGHVRNVRDNVIDLLTDEQVGQLEAISEALLQKLDPANRMHVRGE</sequence>
<dbReference type="Pfam" id="PF01047">
    <property type="entry name" value="MarR"/>
    <property type="match status" value="1"/>
</dbReference>
<dbReference type="OrthoDB" id="8635520at2"/>
<dbReference type="SUPFAM" id="SSF46785">
    <property type="entry name" value="Winged helix' DNA-binding domain"/>
    <property type="match status" value="1"/>
</dbReference>
<feature type="domain" description="HTH marR-type" evidence="1">
    <location>
        <begin position="11"/>
        <end position="147"/>
    </location>
</feature>
<evidence type="ECO:0000313" key="2">
    <source>
        <dbReference type="EMBL" id="RNE62300.1"/>
    </source>
</evidence>
<dbReference type="EMBL" id="RDSR01000012">
    <property type="protein sequence ID" value="RNE62300.1"/>
    <property type="molecule type" value="Genomic_DNA"/>
</dbReference>
<reference evidence="2 3" key="1">
    <citation type="submission" date="2018-11" db="EMBL/GenBank/DDBJ databases">
        <title>Cryobacterium sp. nov., isolated from rhizosphere soil of lettuce.</title>
        <authorList>
            <person name="Wang Y."/>
        </authorList>
    </citation>
    <scope>NUCLEOTIDE SEQUENCE [LARGE SCALE GENOMIC DNA]</scope>
    <source>
        <strain evidence="2 3">NEAU-85</strain>
    </source>
</reference>
<name>A0A3M8LA18_9MICO</name>
<dbReference type="PANTHER" id="PTHR33164">
    <property type="entry name" value="TRANSCRIPTIONAL REGULATOR, MARR FAMILY"/>
    <property type="match status" value="1"/>
</dbReference>